<dbReference type="PANTHER" id="PTHR43445:SF3">
    <property type="entry name" value="UDP-N-ACETYLMURAMATE--L-ALANINE LIGASE"/>
    <property type="match status" value="1"/>
</dbReference>
<name>A0A2G9YHQ4_9BACT</name>
<dbReference type="Gene3D" id="3.90.190.20">
    <property type="entry name" value="Mur ligase, C-terminal domain"/>
    <property type="match status" value="1"/>
</dbReference>
<keyword evidence="5 14" id="KW-0436">Ligase</keyword>
<dbReference type="SUPFAM" id="SSF53244">
    <property type="entry name" value="MurD-like peptide ligases, peptide-binding domain"/>
    <property type="match status" value="1"/>
</dbReference>
<dbReference type="InterPro" id="IPR013221">
    <property type="entry name" value="Mur_ligase_cen"/>
</dbReference>
<evidence type="ECO:0000256" key="5">
    <source>
        <dbReference type="ARBA" id="ARBA00022598"/>
    </source>
</evidence>
<dbReference type="InterPro" id="IPR000713">
    <property type="entry name" value="Mur_ligase_N"/>
</dbReference>
<dbReference type="Proteomes" id="UP000231292">
    <property type="component" value="Unassembled WGS sequence"/>
</dbReference>
<dbReference type="InterPro" id="IPR005758">
    <property type="entry name" value="UDP-N-AcMur_Ala_ligase_MurC"/>
</dbReference>
<keyword evidence="7 14" id="KW-0547">Nucleotide-binding</keyword>
<proteinExistence type="inferred from homology"/>
<evidence type="ECO:0000259" key="17">
    <source>
        <dbReference type="Pfam" id="PF02875"/>
    </source>
</evidence>
<evidence type="ECO:0000256" key="6">
    <source>
        <dbReference type="ARBA" id="ARBA00022618"/>
    </source>
</evidence>
<dbReference type="NCBIfam" id="TIGR01082">
    <property type="entry name" value="murC"/>
    <property type="match status" value="1"/>
</dbReference>
<dbReference type="Gene3D" id="3.40.1190.10">
    <property type="entry name" value="Mur-like, catalytic domain"/>
    <property type="match status" value="1"/>
</dbReference>
<evidence type="ECO:0000256" key="15">
    <source>
        <dbReference type="SAM" id="Phobius"/>
    </source>
</evidence>
<accession>A0A2G9YHQ4</accession>
<keyword evidence="15" id="KW-1133">Transmembrane helix</keyword>
<organism evidence="19 20">
    <name type="scientific">Candidatus Sherwoodlollariibacterium unditelluris</name>
    <dbReference type="NCBI Taxonomy" id="1974757"/>
    <lineage>
        <taxon>Bacteria</taxon>
        <taxon>Pseudomonadati</taxon>
        <taxon>Candidatus Omnitrophota</taxon>
        <taxon>Candidatus Sherwoodlollariibacterium</taxon>
    </lineage>
</organism>
<dbReference type="UniPathway" id="UPA00219"/>
<evidence type="ECO:0000256" key="13">
    <source>
        <dbReference type="ARBA" id="ARBA00047833"/>
    </source>
</evidence>
<evidence type="ECO:0000313" key="19">
    <source>
        <dbReference type="EMBL" id="PIP18777.1"/>
    </source>
</evidence>
<dbReference type="GO" id="GO:0008763">
    <property type="term" value="F:UDP-N-acetylmuramate-L-alanine ligase activity"/>
    <property type="evidence" value="ECO:0007669"/>
    <property type="project" value="UniProtKB-UniRule"/>
</dbReference>
<keyword evidence="15" id="KW-0472">Membrane</keyword>
<keyword evidence="9 14" id="KW-0133">Cell shape</keyword>
<dbReference type="Pfam" id="PF08245">
    <property type="entry name" value="Mur_ligase_M"/>
    <property type="match status" value="1"/>
</dbReference>
<feature type="domain" description="Mur ligase C-terminal" evidence="17">
    <location>
        <begin position="308"/>
        <end position="438"/>
    </location>
</feature>
<feature type="binding site" evidence="14">
    <location>
        <begin position="109"/>
        <end position="115"/>
    </location>
    <ligand>
        <name>ATP</name>
        <dbReference type="ChEBI" id="CHEBI:30616"/>
    </ligand>
</feature>
<evidence type="ECO:0000256" key="11">
    <source>
        <dbReference type="ARBA" id="ARBA00023306"/>
    </source>
</evidence>
<dbReference type="InterPro" id="IPR036565">
    <property type="entry name" value="Mur-like_cat_sf"/>
</dbReference>
<evidence type="ECO:0000256" key="3">
    <source>
        <dbReference type="ARBA" id="ARBA00012211"/>
    </source>
</evidence>
<feature type="domain" description="Mur ligase N-terminal catalytic" evidence="16">
    <location>
        <begin position="4"/>
        <end position="102"/>
    </location>
</feature>
<evidence type="ECO:0000313" key="20">
    <source>
        <dbReference type="Proteomes" id="UP000231292"/>
    </source>
</evidence>
<keyword evidence="10 14" id="KW-0573">Peptidoglycan synthesis</keyword>
<gene>
    <name evidence="14" type="primary">murC</name>
    <name evidence="19" type="ORF">COX41_06520</name>
</gene>
<evidence type="ECO:0000259" key="16">
    <source>
        <dbReference type="Pfam" id="PF01225"/>
    </source>
</evidence>
<dbReference type="Gene3D" id="3.40.50.720">
    <property type="entry name" value="NAD(P)-binding Rossmann-like Domain"/>
    <property type="match status" value="1"/>
</dbReference>
<feature type="transmembrane region" description="Helical" evidence="15">
    <location>
        <begin position="7"/>
        <end position="27"/>
    </location>
</feature>
<keyword evidence="15" id="KW-0812">Transmembrane</keyword>
<keyword evidence="4 14" id="KW-0963">Cytoplasm</keyword>
<dbReference type="EC" id="6.3.2.8" evidence="3 14"/>
<dbReference type="GO" id="GO:0005524">
    <property type="term" value="F:ATP binding"/>
    <property type="evidence" value="ECO:0007669"/>
    <property type="project" value="UniProtKB-UniRule"/>
</dbReference>
<dbReference type="GO" id="GO:0005737">
    <property type="term" value="C:cytoplasm"/>
    <property type="evidence" value="ECO:0007669"/>
    <property type="project" value="UniProtKB-SubCell"/>
</dbReference>
<evidence type="ECO:0000256" key="4">
    <source>
        <dbReference type="ARBA" id="ARBA00022490"/>
    </source>
</evidence>
<evidence type="ECO:0000256" key="10">
    <source>
        <dbReference type="ARBA" id="ARBA00022984"/>
    </source>
</evidence>
<comment type="caution">
    <text evidence="19">The sequence shown here is derived from an EMBL/GenBank/DDBJ whole genome shotgun (WGS) entry which is preliminary data.</text>
</comment>
<comment type="pathway">
    <text evidence="2 14">Cell wall biogenesis; peptidoglycan biosynthesis.</text>
</comment>
<dbReference type="EMBL" id="PCRK01000167">
    <property type="protein sequence ID" value="PIP18777.1"/>
    <property type="molecule type" value="Genomic_DNA"/>
</dbReference>
<comment type="function">
    <text evidence="14">Cell wall formation.</text>
</comment>
<dbReference type="AlphaFoldDB" id="A0A2G9YHQ4"/>
<reference evidence="19 20" key="1">
    <citation type="submission" date="2017-09" db="EMBL/GenBank/DDBJ databases">
        <title>Depth-based differentiation of microbial function through sediment-hosted aquifers and enrichment of novel symbionts in the deep terrestrial subsurface.</title>
        <authorList>
            <person name="Probst A.J."/>
            <person name="Ladd B."/>
            <person name="Jarett J.K."/>
            <person name="Geller-Mcgrath D.E."/>
            <person name="Sieber C.M."/>
            <person name="Emerson J.B."/>
            <person name="Anantharaman K."/>
            <person name="Thomas B.C."/>
            <person name="Malmstrom R."/>
            <person name="Stieglmeier M."/>
            <person name="Klingl A."/>
            <person name="Woyke T."/>
            <person name="Ryan C.M."/>
            <person name="Banfield J.F."/>
        </authorList>
    </citation>
    <scope>NUCLEOTIDE SEQUENCE [LARGE SCALE GENOMIC DNA]</scope>
    <source>
        <strain evidence="19">CG23_combo_of_CG06-09_8_20_14_all_41_10</strain>
    </source>
</reference>
<dbReference type="PANTHER" id="PTHR43445">
    <property type="entry name" value="UDP-N-ACETYLMURAMATE--L-ALANINE LIGASE-RELATED"/>
    <property type="match status" value="1"/>
</dbReference>
<dbReference type="GO" id="GO:0008360">
    <property type="term" value="P:regulation of cell shape"/>
    <property type="evidence" value="ECO:0007669"/>
    <property type="project" value="UniProtKB-KW"/>
</dbReference>
<dbReference type="Pfam" id="PF02875">
    <property type="entry name" value="Mur_ligase_C"/>
    <property type="match status" value="1"/>
</dbReference>
<feature type="domain" description="Mur ligase central" evidence="18">
    <location>
        <begin position="107"/>
        <end position="285"/>
    </location>
</feature>
<dbReference type="InterPro" id="IPR036615">
    <property type="entry name" value="Mur_ligase_C_dom_sf"/>
</dbReference>
<keyword evidence="6 14" id="KW-0132">Cell division</keyword>
<evidence type="ECO:0000256" key="9">
    <source>
        <dbReference type="ARBA" id="ARBA00022960"/>
    </source>
</evidence>
<evidence type="ECO:0000256" key="12">
    <source>
        <dbReference type="ARBA" id="ARBA00023316"/>
    </source>
</evidence>
<dbReference type="GO" id="GO:0051301">
    <property type="term" value="P:cell division"/>
    <property type="evidence" value="ECO:0007669"/>
    <property type="project" value="UniProtKB-KW"/>
</dbReference>
<evidence type="ECO:0000256" key="1">
    <source>
        <dbReference type="ARBA" id="ARBA00004496"/>
    </source>
</evidence>
<comment type="subcellular location">
    <subcellularLocation>
        <location evidence="1 14">Cytoplasm</location>
    </subcellularLocation>
</comment>
<keyword evidence="11 14" id="KW-0131">Cell cycle</keyword>
<dbReference type="HAMAP" id="MF_00046">
    <property type="entry name" value="MurC"/>
    <property type="match status" value="1"/>
</dbReference>
<keyword evidence="8 14" id="KW-0067">ATP-binding</keyword>
<dbReference type="GO" id="GO:0009252">
    <property type="term" value="P:peptidoglycan biosynthetic process"/>
    <property type="evidence" value="ECO:0007669"/>
    <property type="project" value="UniProtKB-UniRule"/>
</dbReference>
<comment type="similarity">
    <text evidence="14">Belongs to the MurCDEF family.</text>
</comment>
<keyword evidence="12 14" id="KW-0961">Cell wall biogenesis/degradation</keyword>
<dbReference type="SUPFAM" id="SSF51984">
    <property type="entry name" value="MurCD N-terminal domain"/>
    <property type="match status" value="1"/>
</dbReference>
<dbReference type="GO" id="GO:0071555">
    <property type="term" value="P:cell wall organization"/>
    <property type="evidence" value="ECO:0007669"/>
    <property type="project" value="UniProtKB-KW"/>
</dbReference>
<evidence type="ECO:0000256" key="7">
    <source>
        <dbReference type="ARBA" id="ARBA00022741"/>
    </source>
</evidence>
<evidence type="ECO:0000256" key="2">
    <source>
        <dbReference type="ARBA" id="ARBA00004752"/>
    </source>
</evidence>
<protein>
    <recommendedName>
        <fullName evidence="3 14">UDP-N-acetylmuramate--L-alanine ligase</fullName>
        <ecNumber evidence="3 14">6.3.2.8</ecNumber>
    </recommendedName>
    <alternativeName>
        <fullName evidence="14">UDP-N-acetylmuramoyl-L-alanine synthetase</fullName>
    </alternativeName>
</protein>
<evidence type="ECO:0000259" key="18">
    <source>
        <dbReference type="Pfam" id="PF08245"/>
    </source>
</evidence>
<comment type="catalytic activity">
    <reaction evidence="13 14">
        <text>UDP-N-acetyl-alpha-D-muramate + L-alanine + ATP = UDP-N-acetyl-alpha-D-muramoyl-L-alanine + ADP + phosphate + H(+)</text>
        <dbReference type="Rhea" id="RHEA:23372"/>
        <dbReference type="ChEBI" id="CHEBI:15378"/>
        <dbReference type="ChEBI" id="CHEBI:30616"/>
        <dbReference type="ChEBI" id="CHEBI:43474"/>
        <dbReference type="ChEBI" id="CHEBI:57972"/>
        <dbReference type="ChEBI" id="CHEBI:70757"/>
        <dbReference type="ChEBI" id="CHEBI:83898"/>
        <dbReference type="ChEBI" id="CHEBI:456216"/>
        <dbReference type="EC" id="6.3.2.8"/>
    </reaction>
</comment>
<dbReference type="InterPro" id="IPR004101">
    <property type="entry name" value="Mur_ligase_C"/>
</dbReference>
<dbReference type="SUPFAM" id="SSF53623">
    <property type="entry name" value="MurD-like peptide ligases, catalytic domain"/>
    <property type="match status" value="1"/>
</dbReference>
<sequence length="453" mass="50235">MTKHYHLIGIGGIGMSGIAQLLLRLGYKVSGSDLKENKNTVKLKNLGAEIFIGHNSGNIKGVDKVVYSSAIKEDNPEIKEAKRLKIPLIMRAQALAQLMQAKSVITVAGSHGKTTVTSLVSCLLLEAGFSPTVAIGGILKNIGTNACMGSGEFFVAEADESDGSFLYYKPKFSIITNIDYEHLNYYKSFEKEVEAFRKFLGATDKDGCAFCCSDDLNLKGILKEYKNKYILFGLKPGADIYPRNIRLDGLSSEFDCFFKNKFVARFSLSLGGEHNISNALSVIALGLELGIALKFIKSALLGYKGVGRRLEIKFKDERYMVIDDYAHHPTQIKATLKAITNLKAKRVVVIFQPHRFTRMQLLFEEFTKSFDNVGCLIITDIYPASESPIPGVNSFNLYEKIKERTQDKKVYFIPKEGIINKVLEIIRPGDLIITLGAGDIARLSDELAERIKG</sequence>
<dbReference type="InterPro" id="IPR050061">
    <property type="entry name" value="MurCDEF_pg_biosynth"/>
</dbReference>
<evidence type="ECO:0000256" key="8">
    <source>
        <dbReference type="ARBA" id="ARBA00022840"/>
    </source>
</evidence>
<dbReference type="Pfam" id="PF01225">
    <property type="entry name" value="Mur_ligase"/>
    <property type="match status" value="1"/>
</dbReference>
<evidence type="ECO:0000256" key="14">
    <source>
        <dbReference type="HAMAP-Rule" id="MF_00046"/>
    </source>
</evidence>